<organism evidence="2 3">
    <name type="scientific">Desulfomonile tiedjei</name>
    <dbReference type="NCBI Taxonomy" id="2358"/>
    <lineage>
        <taxon>Bacteria</taxon>
        <taxon>Pseudomonadati</taxon>
        <taxon>Thermodesulfobacteriota</taxon>
        <taxon>Desulfomonilia</taxon>
        <taxon>Desulfomonilales</taxon>
        <taxon>Desulfomonilaceae</taxon>
        <taxon>Desulfomonile</taxon>
    </lineage>
</organism>
<comment type="caution">
    <text evidence="2">The sequence shown here is derived from an EMBL/GenBank/DDBJ whole genome shotgun (WGS) entry which is preliminary data.</text>
</comment>
<proteinExistence type="predicted"/>
<gene>
    <name evidence="2" type="ORF">HY912_11955</name>
</gene>
<evidence type="ECO:0000313" key="3">
    <source>
        <dbReference type="Proteomes" id="UP000807825"/>
    </source>
</evidence>
<name>A0A9D6Z3S3_9BACT</name>
<dbReference type="AlphaFoldDB" id="A0A9D6Z3S3"/>
<evidence type="ECO:0000313" key="2">
    <source>
        <dbReference type="EMBL" id="MBI5250199.1"/>
    </source>
</evidence>
<sequence>MKEKTVEKEVLESAKPVLAPGNEEATFEDLAEDVSNSAVTEKRPAVKDSNGQSEWLPGSTDALVHQINDIAVKTVETGLESMGELCLRVVFKYNLDAASSRNSRKKESFSEICDHPDLLVDPRRLGEAVKAAALSHVLQERGLELNNLSFTHKLHLSRIPNQEQRIALAVEVNEKGYSVAQLKVLIAQALPKGKGGIGKAIIRAISKPNETRNNPDHMGILQDSRQLSKHLSKADRIDLRVKSARARQDFLEYCEFLQQVENSLFDIEVSERGLPEESSEGDSDDDG</sequence>
<feature type="compositionally biased region" description="Basic and acidic residues" evidence="1">
    <location>
        <begin position="1"/>
        <end position="12"/>
    </location>
</feature>
<evidence type="ECO:0000256" key="1">
    <source>
        <dbReference type="SAM" id="MobiDB-lite"/>
    </source>
</evidence>
<accession>A0A9D6Z3S3</accession>
<reference evidence="2" key="1">
    <citation type="submission" date="2020-07" db="EMBL/GenBank/DDBJ databases">
        <title>Huge and variable diversity of episymbiotic CPR bacteria and DPANN archaea in groundwater ecosystems.</title>
        <authorList>
            <person name="He C.Y."/>
            <person name="Keren R."/>
            <person name="Whittaker M."/>
            <person name="Farag I.F."/>
            <person name="Doudna J."/>
            <person name="Cate J.H.D."/>
            <person name="Banfield J.F."/>
        </authorList>
    </citation>
    <scope>NUCLEOTIDE SEQUENCE</scope>
    <source>
        <strain evidence="2">NC_groundwater_1664_Pr3_B-0.1um_52_9</strain>
    </source>
</reference>
<feature type="compositionally biased region" description="Acidic residues" evidence="1">
    <location>
        <begin position="277"/>
        <end position="287"/>
    </location>
</feature>
<protein>
    <submittedName>
        <fullName evidence="2">Uncharacterized protein</fullName>
    </submittedName>
</protein>
<feature type="region of interest" description="Disordered" evidence="1">
    <location>
        <begin position="268"/>
        <end position="287"/>
    </location>
</feature>
<dbReference type="Proteomes" id="UP000807825">
    <property type="component" value="Unassembled WGS sequence"/>
</dbReference>
<feature type="region of interest" description="Disordered" evidence="1">
    <location>
        <begin position="1"/>
        <end position="54"/>
    </location>
</feature>
<dbReference type="EMBL" id="JACRDE010000316">
    <property type="protein sequence ID" value="MBI5250199.1"/>
    <property type="molecule type" value="Genomic_DNA"/>
</dbReference>